<dbReference type="Proteomes" id="UP000547973">
    <property type="component" value="Unassembled WGS sequence"/>
</dbReference>
<keyword evidence="2" id="KW-0285">Flavoprotein</keyword>
<dbReference type="GO" id="GO:0016491">
    <property type="term" value="F:oxidoreductase activity"/>
    <property type="evidence" value="ECO:0007669"/>
    <property type="project" value="UniProtKB-KW"/>
</dbReference>
<dbReference type="GO" id="GO:0016740">
    <property type="term" value="F:transferase activity"/>
    <property type="evidence" value="ECO:0007669"/>
    <property type="project" value="UniProtKB-KW"/>
</dbReference>
<evidence type="ECO:0000256" key="3">
    <source>
        <dbReference type="ARBA" id="ARBA00022827"/>
    </source>
</evidence>
<dbReference type="Pfam" id="PF07992">
    <property type="entry name" value="Pyr_redox_2"/>
    <property type="match status" value="1"/>
</dbReference>
<dbReference type="InterPro" id="IPR050260">
    <property type="entry name" value="FAD-bd_OxRdtase"/>
</dbReference>
<comment type="cofactor">
    <cofactor evidence="1">
        <name>FAD</name>
        <dbReference type="ChEBI" id="CHEBI:57692"/>
    </cofactor>
</comment>
<evidence type="ECO:0000313" key="8">
    <source>
        <dbReference type="Proteomes" id="UP000547973"/>
    </source>
</evidence>
<keyword evidence="8" id="KW-1185">Reference proteome</keyword>
<dbReference type="PROSITE" id="PS50206">
    <property type="entry name" value="RHODANESE_3"/>
    <property type="match status" value="1"/>
</dbReference>
<dbReference type="EMBL" id="JACBZO010000001">
    <property type="protein sequence ID" value="NYI40478.1"/>
    <property type="molecule type" value="Genomic_DNA"/>
</dbReference>
<evidence type="ECO:0000313" key="7">
    <source>
        <dbReference type="EMBL" id="NYI40478.1"/>
    </source>
</evidence>
<dbReference type="InterPro" id="IPR001763">
    <property type="entry name" value="Rhodanese-like_dom"/>
</dbReference>
<evidence type="ECO:0000256" key="4">
    <source>
        <dbReference type="ARBA" id="ARBA00023002"/>
    </source>
</evidence>
<protein>
    <submittedName>
        <fullName evidence="7">NADPH-dependent 2,4-dienoyl-CoA reductase/sulfur reductase-like enzyme/rhodanese-related sulfurtransferase</fullName>
    </submittedName>
</protein>
<evidence type="ECO:0000256" key="2">
    <source>
        <dbReference type="ARBA" id="ARBA00022630"/>
    </source>
</evidence>
<dbReference type="AlphaFoldDB" id="A0A7Y9ZA48"/>
<keyword evidence="5" id="KW-0676">Redox-active center</keyword>
<keyword evidence="4" id="KW-0560">Oxidoreductase</keyword>
<dbReference type="Gene3D" id="3.40.250.10">
    <property type="entry name" value="Rhodanese-like domain"/>
    <property type="match status" value="1"/>
</dbReference>
<dbReference type="InterPro" id="IPR036188">
    <property type="entry name" value="FAD/NAD-bd_sf"/>
</dbReference>
<reference evidence="7 8" key="1">
    <citation type="submission" date="2020-07" db="EMBL/GenBank/DDBJ databases">
        <title>Sequencing the genomes of 1000 actinobacteria strains.</title>
        <authorList>
            <person name="Klenk H.-P."/>
        </authorList>
    </citation>
    <scope>NUCLEOTIDE SEQUENCE [LARGE SCALE GENOMIC DNA]</scope>
    <source>
        <strain evidence="7 8">DSM 19970</strain>
    </source>
</reference>
<dbReference type="InterPro" id="IPR016156">
    <property type="entry name" value="FAD/NAD-linked_Rdtase_dimer_sf"/>
</dbReference>
<dbReference type="PANTHER" id="PTHR43429">
    <property type="entry name" value="PYRIDINE NUCLEOTIDE-DISULFIDE OXIDOREDUCTASE DOMAIN-CONTAINING"/>
    <property type="match status" value="1"/>
</dbReference>
<dbReference type="Pfam" id="PF00581">
    <property type="entry name" value="Rhodanese"/>
    <property type="match status" value="1"/>
</dbReference>
<evidence type="ECO:0000256" key="5">
    <source>
        <dbReference type="ARBA" id="ARBA00023284"/>
    </source>
</evidence>
<dbReference type="PRINTS" id="PR00411">
    <property type="entry name" value="PNDRDTASEI"/>
</dbReference>
<gene>
    <name evidence="7" type="ORF">BKA03_000597</name>
</gene>
<sequence>MRIVIVGGVAGGMSAAARARRLDESAEIIVFEKGPYVSFANCGLPYYVGGEITSREALLLHTPETLKSSLGLDVRPHTEVTSIDRAAKTVTVSGPNGVETVSYDALVLSPGANAFMPPIPGVDLPEVTHLRQVDDAIALSERVGDAKSAVVLGAGFIGLETAEALKERGLEVALVEFAPQVLPVLAPELARLVELELTANGVDVLTGVAATAIEPAERGVTVTLSNGAAATVDIVVVSVGVRPNSGLAVAAGLDVDERGAILVDGQQRTNDPSIWAVGDAIAVRNAVTGVMGPVPLAGPANRQGRRAAEAIMGKTHEAKPVLGTAIVRVFGLTAAVTGASPRMLDQAGIDYVVHHTHHLDHAGYFPGAQQVHLMGVFAPDGTLLGAQGVGREGVDKRIDVLATSLRAGFGADDLAELELSYAPPFGSAKDPVNMLGFMMQNSVQGTLKVWDSSDLEWARENALIIDVRSAGEFASGHLPEAMHIPHDEIRENLELIRERAAGRPVRVHCASGFRSYLAHRILAQSGFDSANFDGGMLTMKTALPELELETGPALATVGA</sequence>
<feature type="domain" description="Rhodanese" evidence="6">
    <location>
        <begin position="458"/>
        <end position="548"/>
    </location>
</feature>
<evidence type="ECO:0000259" key="6">
    <source>
        <dbReference type="PROSITE" id="PS50206"/>
    </source>
</evidence>
<dbReference type="SUPFAM" id="SSF52821">
    <property type="entry name" value="Rhodanese/Cell cycle control phosphatase"/>
    <property type="match status" value="1"/>
</dbReference>
<dbReference type="InterPro" id="IPR023753">
    <property type="entry name" value="FAD/NAD-binding_dom"/>
</dbReference>
<dbReference type="InterPro" id="IPR036873">
    <property type="entry name" value="Rhodanese-like_dom_sf"/>
</dbReference>
<dbReference type="SMART" id="SM00450">
    <property type="entry name" value="RHOD"/>
    <property type="match status" value="1"/>
</dbReference>
<evidence type="ECO:0000256" key="1">
    <source>
        <dbReference type="ARBA" id="ARBA00001974"/>
    </source>
</evidence>
<comment type="caution">
    <text evidence="7">The sequence shown here is derived from an EMBL/GenBank/DDBJ whole genome shotgun (WGS) entry which is preliminary data.</text>
</comment>
<organism evidence="7 8">
    <name type="scientific">Demequina lutea</name>
    <dbReference type="NCBI Taxonomy" id="431489"/>
    <lineage>
        <taxon>Bacteria</taxon>
        <taxon>Bacillati</taxon>
        <taxon>Actinomycetota</taxon>
        <taxon>Actinomycetes</taxon>
        <taxon>Micrococcales</taxon>
        <taxon>Demequinaceae</taxon>
        <taxon>Demequina</taxon>
    </lineage>
</organism>
<dbReference type="PRINTS" id="PR00368">
    <property type="entry name" value="FADPNR"/>
</dbReference>
<accession>A0A7Y9ZA48</accession>
<dbReference type="OrthoDB" id="9802028at2"/>
<keyword evidence="3" id="KW-0274">FAD</keyword>
<dbReference type="PANTHER" id="PTHR43429:SF1">
    <property type="entry name" value="NAD(P)H SULFUR OXIDOREDUCTASE (COA-DEPENDENT)"/>
    <property type="match status" value="1"/>
</dbReference>
<proteinExistence type="predicted"/>
<dbReference type="SUPFAM" id="SSF55424">
    <property type="entry name" value="FAD/NAD-linked reductases, dimerisation (C-terminal) domain"/>
    <property type="match status" value="1"/>
</dbReference>
<dbReference type="SUPFAM" id="SSF51905">
    <property type="entry name" value="FAD/NAD(P)-binding domain"/>
    <property type="match status" value="2"/>
</dbReference>
<dbReference type="RefSeq" id="WP_062076156.1">
    <property type="nucleotide sequence ID" value="NZ_BBRC01000018.1"/>
</dbReference>
<keyword evidence="7" id="KW-0808">Transferase</keyword>
<name>A0A7Y9ZA48_9MICO</name>
<dbReference type="Gene3D" id="3.50.50.60">
    <property type="entry name" value="FAD/NAD(P)-binding domain"/>
    <property type="match status" value="2"/>
</dbReference>